<dbReference type="STRING" id="488535.SAMN04487963_0865"/>
<dbReference type="EMBL" id="FOUE01000001">
    <property type="protein sequence ID" value="SFL98500.1"/>
    <property type="molecule type" value="Genomic_DNA"/>
</dbReference>
<dbReference type="RefSeq" id="WP_092020631.1">
    <property type="nucleotide sequence ID" value="NZ_FOUE01000001.1"/>
</dbReference>
<gene>
    <name evidence="2" type="ORF">SAMN04487963_0865</name>
</gene>
<feature type="transmembrane region" description="Helical" evidence="1">
    <location>
        <begin position="70"/>
        <end position="89"/>
    </location>
</feature>
<evidence type="ECO:0000256" key="1">
    <source>
        <dbReference type="SAM" id="Phobius"/>
    </source>
</evidence>
<organism evidence="2 3">
    <name type="scientific">Marinobacter zhejiangensis</name>
    <dbReference type="NCBI Taxonomy" id="488535"/>
    <lineage>
        <taxon>Bacteria</taxon>
        <taxon>Pseudomonadati</taxon>
        <taxon>Pseudomonadota</taxon>
        <taxon>Gammaproteobacteria</taxon>
        <taxon>Pseudomonadales</taxon>
        <taxon>Marinobacteraceae</taxon>
        <taxon>Marinobacter</taxon>
    </lineage>
</organism>
<proteinExistence type="predicted"/>
<feature type="transmembrane region" description="Helical" evidence="1">
    <location>
        <begin position="109"/>
        <end position="129"/>
    </location>
</feature>
<name>A0A1I4M5Q6_9GAMM</name>
<keyword evidence="1" id="KW-1133">Transmembrane helix</keyword>
<accession>A0A1I4M5Q6</accession>
<keyword evidence="1" id="KW-0472">Membrane</keyword>
<feature type="transmembrane region" description="Helical" evidence="1">
    <location>
        <begin position="5"/>
        <end position="27"/>
    </location>
</feature>
<evidence type="ECO:0000313" key="3">
    <source>
        <dbReference type="Proteomes" id="UP000198519"/>
    </source>
</evidence>
<dbReference type="AlphaFoldDB" id="A0A1I4M5Q6"/>
<keyword evidence="3" id="KW-1185">Reference proteome</keyword>
<evidence type="ECO:0000313" key="2">
    <source>
        <dbReference type="EMBL" id="SFL98500.1"/>
    </source>
</evidence>
<dbReference type="Proteomes" id="UP000198519">
    <property type="component" value="Unassembled WGS sequence"/>
</dbReference>
<protein>
    <submittedName>
        <fullName evidence="2">Uncharacterized protein</fullName>
    </submittedName>
</protein>
<feature type="transmembrane region" description="Helical" evidence="1">
    <location>
        <begin position="39"/>
        <end position="58"/>
    </location>
</feature>
<dbReference type="OrthoDB" id="9948784at2"/>
<reference evidence="3" key="1">
    <citation type="submission" date="2016-10" db="EMBL/GenBank/DDBJ databases">
        <authorList>
            <person name="Varghese N."/>
            <person name="Submissions S."/>
        </authorList>
    </citation>
    <scope>NUCLEOTIDE SEQUENCE [LARGE SCALE GENOMIC DNA]</scope>
    <source>
        <strain evidence="3">CGMCC 1.7061</strain>
    </source>
</reference>
<keyword evidence="1" id="KW-0812">Transmembrane</keyword>
<sequence length="150" mass="15909">MVRNIFGILCFIVSGFFVYMVGLMAFFDFSANGADKAGIMGVFCIPAVVSHLIGLLLYRGGSWQTATGITLIGGSVLNVFVVIAMFSIKASPEIAGTVDTRGVDSFSDYLAGFSVMSVAIGLGLLLMLAGRSADKRRKLAMDDAAAYPRF</sequence>